<evidence type="ECO:0000256" key="3">
    <source>
        <dbReference type="ARBA" id="ARBA00022801"/>
    </source>
</evidence>
<dbReference type="InterPro" id="IPR036852">
    <property type="entry name" value="Peptidase_S8/S53_dom_sf"/>
</dbReference>
<dbReference type="EMBL" id="DF237906">
    <property type="protein sequence ID" value="GAQ92250.1"/>
    <property type="molecule type" value="Genomic_DNA"/>
</dbReference>
<evidence type="ECO:0000256" key="1">
    <source>
        <dbReference type="ARBA" id="ARBA00011073"/>
    </source>
</evidence>
<accession>A0A1Y1IMZ0</accession>
<dbReference type="GO" id="GO:0006508">
    <property type="term" value="P:proteolysis"/>
    <property type="evidence" value="ECO:0007669"/>
    <property type="project" value="UniProtKB-KW"/>
</dbReference>
<dbReference type="Proteomes" id="UP000054558">
    <property type="component" value="Unassembled WGS sequence"/>
</dbReference>
<evidence type="ECO:0000256" key="5">
    <source>
        <dbReference type="PROSITE-ProRule" id="PRU01240"/>
    </source>
</evidence>
<dbReference type="PANTHER" id="PTHR43806">
    <property type="entry name" value="PEPTIDASE S8"/>
    <property type="match status" value="1"/>
</dbReference>
<dbReference type="InterPro" id="IPR050131">
    <property type="entry name" value="Peptidase_S8_subtilisin-like"/>
</dbReference>
<gene>
    <name evidence="7" type="ORF">KFL_009570030</name>
</gene>
<dbReference type="SUPFAM" id="SSF52743">
    <property type="entry name" value="Subtilisin-like"/>
    <property type="match status" value="1"/>
</dbReference>
<comment type="similarity">
    <text evidence="1 5">Belongs to the peptidase S8 family.</text>
</comment>
<keyword evidence="3" id="KW-0378">Hydrolase</keyword>
<dbReference type="Gene3D" id="3.40.50.200">
    <property type="entry name" value="Peptidase S8/S53 domain"/>
    <property type="match status" value="1"/>
</dbReference>
<dbReference type="Pfam" id="PF00082">
    <property type="entry name" value="Peptidase_S8"/>
    <property type="match status" value="1"/>
</dbReference>
<keyword evidence="4" id="KW-0720">Serine protease</keyword>
<organism evidence="7 8">
    <name type="scientific">Klebsormidium nitens</name>
    <name type="common">Green alga</name>
    <name type="synonym">Ulothrix nitens</name>
    <dbReference type="NCBI Taxonomy" id="105231"/>
    <lineage>
        <taxon>Eukaryota</taxon>
        <taxon>Viridiplantae</taxon>
        <taxon>Streptophyta</taxon>
        <taxon>Klebsormidiophyceae</taxon>
        <taxon>Klebsormidiales</taxon>
        <taxon>Klebsormidiaceae</taxon>
        <taxon>Klebsormidium</taxon>
    </lineage>
</organism>
<reference evidence="7 8" key="1">
    <citation type="journal article" date="2014" name="Nat. Commun.">
        <title>Klebsormidium flaccidum genome reveals primary factors for plant terrestrial adaptation.</title>
        <authorList>
            <person name="Hori K."/>
            <person name="Maruyama F."/>
            <person name="Fujisawa T."/>
            <person name="Togashi T."/>
            <person name="Yamamoto N."/>
            <person name="Seo M."/>
            <person name="Sato S."/>
            <person name="Yamada T."/>
            <person name="Mori H."/>
            <person name="Tajima N."/>
            <person name="Moriyama T."/>
            <person name="Ikeuchi M."/>
            <person name="Watanabe M."/>
            <person name="Wada H."/>
            <person name="Kobayashi K."/>
            <person name="Saito M."/>
            <person name="Masuda T."/>
            <person name="Sasaki-Sekimoto Y."/>
            <person name="Mashiguchi K."/>
            <person name="Awai K."/>
            <person name="Shimojima M."/>
            <person name="Masuda S."/>
            <person name="Iwai M."/>
            <person name="Nobusawa T."/>
            <person name="Narise T."/>
            <person name="Kondo S."/>
            <person name="Saito H."/>
            <person name="Sato R."/>
            <person name="Murakawa M."/>
            <person name="Ihara Y."/>
            <person name="Oshima-Yamada Y."/>
            <person name="Ohtaka K."/>
            <person name="Satoh M."/>
            <person name="Sonobe K."/>
            <person name="Ishii M."/>
            <person name="Ohtani R."/>
            <person name="Kanamori-Sato M."/>
            <person name="Honoki R."/>
            <person name="Miyazaki D."/>
            <person name="Mochizuki H."/>
            <person name="Umetsu J."/>
            <person name="Higashi K."/>
            <person name="Shibata D."/>
            <person name="Kamiya Y."/>
            <person name="Sato N."/>
            <person name="Nakamura Y."/>
            <person name="Tabata S."/>
            <person name="Ida S."/>
            <person name="Kurokawa K."/>
            <person name="Ohta H."/>
        </authorList>
    </citation>
    <scope>NUCLEOTIDE SEQUENCE [LARGE SCALE GENOMIC DNA]</scope>
    <source>
        <strain evidence="7 8">NIES-2285</strain>
    </source>
</reference>
<dbReference type="PANTHER" id="PTHR43806:SF11">
    <property type="entry name" value="CEREVISIN-RELATED"/>
    <property type="match status" value="1"/>
</dbReference>
<dbReference type="InterPro" id="IPR015500">
    <property type="entry name" value="Peptidase_S8_subtilisin-rel"/>
</dbReference>
<name>A0A1Y1IMZ0_KLENI</name>
<dbReference type="AlphaFoldDB" id="A0A1Y1IMZ0"/>
<evidence type="ECO:0000313" key="7">
    <source>
        <dbReference type="EMBL" id="GAQ92250.1"/>
    </source>
</evidence>
<evidence type="ECO:0000256" key="2">
    <source>
        <dbReference type="ARBA" id="ARBA00022670"/>
    </source>
</evidence>
<protein>
    <recommendedName>
        <fullName evidence="6">Peptidase S8/S53 domain-containing protein</fullName>
    </recommendedName>
</protein>
<comment type="caution">
    <text evidence="5">Lacks conserved residue(s) required for the propagation of feature annotation.</text>
</comment>
<sequence>MFRWRGVPQVVEGAVRRFVVSAAGQGLTGIQELGNKARTEGAARPTTPKRAASSLVKPVFEYFQAQHSLTVDGKIGVLTGWDQHKQCWSQELSHQRVPIGLQPAPYIRNTRLLGKGITIYDVNQSVDTKHPELLDRKLHVHKLLTGVSLDPWHGTLVASRIIGKTLGYAPKATLHVVEVPPPDANGNVNEAGLEQAIKWVYEHALENQVNTPILNLTYSAASYRSSSVNDLIWELQMSSEIIVVAAAPNNGSIDPTATFEGMRQGANGFLVSALAFNGRERYSACGPGFHHGAGDDVAGALATYGVYGLAGGTSLATPQVTAAVGAGVGGAGRGRLPS</sequence>
<feature type="domain" description="Peptidase S8/S53" evidence="6">
    <location>
        <begin position="148"/>
        <end position="324"/>
    </location>
</feature>
<keyword evidence="8" id="KW-1185">Reference proteome</keyword>
<keyword evidence="2" id="KW-0645">Protease</keyword>
<dbReference type="PROSITE" id="PS51892">
    <property type="entry name" value="SUBTILASE"/>
    <property type="match status" value="1"/>
</dbReference>
<dbReference type="InterPro" id="IPR000209">
    <property type="entry name" value="Peptidase_S8/S53_dom"/>
</dbReference>
<dbReference type="GO" id="GO:0004252">
    <property type="term" value="F:serine-type endopeptidase activity"/>
    <property type="evidence" value="ECO:0007669"/>
    <property type="project" value="InterPro"/>
</dbReference>
<evidence type="ECO:0000259" key="6">
    <source>
        <dbReference type="Pfam" id="PF00082"/>
    </source>
</evidence>
<evidence type="ECO:0000313" key="8">
    <source>
        <dbReference type="Proteomes" id="UP000054558"/>
    </source>
</evidence>
<dbReference type="OrthoDB" id="1896086at2759"/>
<dbReference type="CDD" id="cd00306">
    <property type="entry name" value="Peptidases_S8_S53"/>
    <property type="match status" value="1"/>
</dbReference>
<proteinExistence type="inferred from homology"/>
<evidence type="ECO:0000256" key="4">
    <source>
        <dbReference type="ARBA" id="ARBA00022825"/>
    </source>
</evidence>
<dbReference type="PRINTS" id="PR00723">
    <property type="entry name" value="SUBTILISIN"/>
</dbReference>